<dbReference type="AlphaFoldDB" id="A0A1I4S8S8"/>
<reference evidence="10 11" key="1">
    <citation type="submission" date="2016-10" db="EMBL/GenBank/DDBJ databases">
        <authorList>
            <person name="de Groot N.N."/>
        </authorList>
    </citation>
    <scope>NUCLEOTIDE SEQUENCE [LARGE SCALE GENOMIC DNA]</scope>
    <source>
        <strain evidence="10 11">DSM 4180</strain>
    </source>
</reference>
<dbReference type="PIRSF" id="PIRSF018472">
    <property type="entry name" value="MreD_proteobac"/>
    <property type="match status" value="1"/>
</dbReference>
<sequence>MPNPAAPLLAIPATLVLALGLMIMPLPEWLSPWRPEWLAMAVLYWNMALPRRVGVGTAWIAGLLLDVARGALLGQHALALALIAWIAIRLHQQVRFAPLWQQAITVGGMLALYLLVILWVDGITGHEPGTWRYWAPLLTSIPCWPLVFVLLRGVRRRWCPQLA</sequence>
<dbReference type="PANTHER" id="PTHR37484">
    <property type="entry name" value="ROD SHAPE-DETERMINING PROTEIN MRED"/>
    <property type="match status" value="1"/>
</dbReference>
<feature type="transmembrane region" description="Helical" evidence="9">
    <location>
        <begin position="131"/>
        <end position="151"/>
    </location>
</feature>
<feature type="transmembrane region" description="Helical" evidence="9">
    <location>
        <begin position="6"/>
        <end position="26"/>
    </location>
</feature>
<evidence type="ECO:0000313" key="10">
    <source>
        <dbReference type="EMBL" id="SFM60898.1"/>
    </source>
</evidence>
<keyword evidence="6 9" id="KW-1133">Transmembrane helix</keyword>
<dbReference type="Pfam" id="PF04093">
    <property type="entry name" value="MreD"/>
    <property type="match status" value="1"/>
</dbReference>
<feature type="transmembrane region" description="Helical" evidence="9">
    <location>
        <begin position="99"/>
        <end position="119"/>
    </location>
</feature>
<proteinExistence type="inferred from homology"/>
<gene>
    <name evidence="10" type="ORF">SAMN05421721_11426</name>
</gene>
<evidence type="ECO:0000256" key="5">
    <source>
        <dbReference type="ARBA" id="ARBA00022960"/>
    </source>
</evidence>
<organism evidence="10 11">
    <name type="scientific">Ectothiorhodospira mobilis</name>
    <dbReference type="NCBI Taxonomy" id="195064"/>
    <lineage>
        <taxon>Bacteria</taxon>
        <taxon>Pseudomonadati</taxon>
        <taxon>Pseudomonadota</taxon>
        <taxon>Gammaproteobacteria</taxon>
        <taxon>Chromatiales</taxon>
        <taxon>Ectothiorhodospiraceae</taxon>
        <taxon>Ectothiorhodospira</taxon>
    </lineage>
</organism>
<dbReference type="PANTHER" id="PTHR37484:SF1">
    <property type="entry name" value="ROD SHAPE-DETERMINING PROTEIN MRED"/>
    <property type="match status" value="1"/>
</dbReference>
<protein>
    <recommendedName>
        <fullName evidence="8">Rod shape-determining protein MreD</fullName>
    </recommendedName>
</protein>
<evidence type="ECO:0000256" key="4">
    <source>
        <dbReference type="ARBA" id="ARBA00022692"/>
    </source>
</evidence>
<comment type="function">
    <text evidence="8">Involved in formation of the rod shape of the cell. May also contribute to regulation of formation of penicillin-binding proteins.</text>
</comment>
<evidence type="ECO:0000256" key="1">
    <source>
        <dbReference type="ARBA" id="ARBA00004651"/>
    </source>
</evidence>
<evidence type="ECO:0000256" key="6">
    <source>
        <dbReference type="ARBA" id="ARBA00022989"/>
    </source>
</evidence>
<name>A0A1I4S8S8_ECTMO</name>
<comment type="similarity">
    <text evidence="2 8">Belongs to the MreD family.</text>
</comment>
<dbReference type="STRING" id="195064.SAMN05421721_11426"/>
<keyword evidence="3 8" id="KW-1003">Cell membrane</keyword>
<evidence type="ECO:0000256" key="8">
    <source>
        <dbReference type="PIRNR" id="PIRNR018472"/>
    </source>
</evidence>
<accession>A0A1I4S8S8</accession>
<keyword evidence="5 8" id="KW-0133">Cell shape</keyword>
<evidence type="ECO:0000256" key="9">
    <source>
        <dbReference type="SAM" id="Phobius"/>
    </source>
</evidence>
<evidence type="ECO:0000313" key="11">
    <source>
        <dbReference type="Proteomes" id="UP000199556"/>
    </source>
</evidence>
<dbReference type="InterPro" id="IPR007227">
    <property type="entry name" value="Cell_shape_determining_MreD"/>
</dbReference>
<dbReference type="GO" id="GO:0008360">
    <property type="term" value="P:regulation of cell shape"/>
    <property type="evidence" value="ECO:0007669"/>
    <property type="project" value="UniProtKB-UniRule"/>
</dbReference>
<evidence type="ECO:0000256" key="7">
    <source>
        <dbReference type="ARBA" id="ARBA00023136"/>
    </source>
</evidence>
<dbReference type="OrthoDB" id="6647425at2"/>
<feature type="transmembrane region" description="Helical" evidence="9">
    <location>
        <begin position="67"/>
        <end position="87"/>
    </location>
</feature>
<keyword evidence="7 8" id="KW-0472">Membrane</keyword>
<dbReference type="RefSeq" id="WP_090486497.1">
    <property type="nucleotide sequence ID" value="NZ_FOUO01000014.1"/>
</dbReference>
<dbReference type="InterPro" id="IPR026034">
    <property type="entry name" value="MreD_proteobac"/>
</dbReference>
<dbReference type="EMBL" id="FOUO01000014">
    <property type="protein sequence ID" value="SFM60898.1"/>
    <property type="molecule type" value="Genomic_DNA"/>
</dbReference>
<dbReference type="GO" id="GO:0005886">
    <property type="term" value="C:plasma membrane"/>
    <property type="evidence" value="ECO:0007669"/>
    <property type="project" value="UniProtKB-SubCell"/>
</dbReference>
<evidence type="ECO:0000256" key="2">
    <source>
        <dbReference type="ARBA" id="ARBA00007776"/>
    </source>
</evidence>
<dbReference type="Proteomes" id="UP000199556">
    <property type="component" value="Unassembled WGS sequence"/>
</dbReference>
<evidence type="ECO:0000256" key="3">
    <source>
        <dbReference type="ARBA" id="ARBA00022475"/>
    </source>
</evidence>
<keyword evidence="11" id="KW-1185">Reference proteome</keyword>
<comment type="subcellular location">
    <subcellularLocation>
        <location evidence="8">Cell inner membrane</location>
    </subcellularLocation>
    <subcellularLocation>
        <location evidence="1">Cell membrane</location>
        <topology evidence="1">Multi-pass membrane protein</topology>
    </subcellularLocation>
</comment>
<keyword evidence="8" id="KW-0997">Cell inner membrane</keyword>
<dbReference type="NCBIfam" id="TIGR03426">
    <property type="entry name" value="shape_MreD"/>
    <property type="match status" value="1"/>
</dbReference>
<keyword evidence="4 9" id="KW-0812">Transmembrane</keyword>